<organism evidence="2 3">
    <name type="scientific">Nocardioides zeae</name>
    <dbReference type="NCBI Taxonomy" id="1457234"/>
    <lineage>
        <taxon>Bacteria</taxon>
        <taxon>Bacillati</taxon>
        <taxon>Actinomycetota</taxon>
        <taxon>Actinomycetes</taxon>
        <taxon>Propionibacteriales</taxon>
        <taxon>Nocardioidaceae</taxon>
        <taxon>Nocardioides</taxon>
    </lineage>
</organism>
<dbReference type="PANTHER" id="PTHR42698">
    <property type="entry name" value="GTPASE ERA"/>
    <property type="match status" value="1"/>
</dbReference>
<dbReference type="Proteomes" id="UP000468687">
    <property type="component" value="Unassembled WGS sequence"/>
</dbReference>
<dbReference type="AlphaFoldDB" id="A0A6P0HF26"/>
<dbReference type="EMBL" id="JAAGXA010000001">
    <property type="protein sequence ID" value="NEN76897.1"/>
    <property type="molecule type" value="Genomic_DNA"/>
</dbReference>
<dbReference type="InterPro" id="IPR027417">
    <property type="entry name" value="P-loop_NTPase"/>
</dbReference>
<dbReference type="GO" id="GO:0000028">
    <property type="term" value="P:ribosomal small subunit assembly"/>
    <property type="evidence" value="ECO:0007669"/>
    <property type="project" value="TreeGrafter"/>
</dbReference>
<proteinExistence type="predicted"/>
<feature type="domain" description="Dynamin N-terminal" evidence="1">
    <location>
        <begin position="46"/>
        <end position="158"/>
    </location>
</feature>
<dbReference type="GO" id="GO:0043024">
    <property type="term" value="F:ribosomal small subunit binding"/>
    <property type="evidence" value="ECO:0007669"/>
    <property type="project" value="TreeGrafter"/>
</dbReference>
<gene>
    <name evidence="2" type="ORF">G3T38_01250</name>
</gene>
<dbReference type="Pfam" id="PF00350">
    <property type="entry name" value="Dynamin_N"/>
    <property type="match status" value="1"/>
</dbReference>
<keyword evidence="3" id="KW-1185">Reference proteome</keyword>
<dbReference type="Gene3D" id="3.40.50.300">
    <property type="entry name" value="P-loop containing nucleotide triphosphate hydrolases"/>
    <property type="match status" value="1"/>
</dbReference>
<dbReference type="InterPro" id="IPR005662">
    <property type="entry name" value="GTPase_Era-like"/>
</dbReference>
<evidence type="ECO:0000313" key="2">
    <source>
        <dbReference type="EMBL" id="NEN76897.1"/>
    </source>
</evidence>
<dbReference type="SUPFAM" id="SSF52540">
    <property type="entry name" value="P-loop containing nucleoside triphosphate hydrolases"/>
    <property type="match status" value="1"/>
</dbReference>
<sequence length="479" mass="50142">MTGTPDRSGVTGVVDRLLAVLVEGLPPDLRRPFEEVRETLHAPLRLAVVGRVKAGKSTLVNALVGRRVAPTAAGECTQVVTWYTYGSPDRAEVQLRDGTSRPLVLENGAVPASLDVPVEEVRRIVVHLQAGALRDLTLIDTPGLATLTAANEEATRRALLGDGSSTAAAGDADALLFAIREAERQDDFDFLRDFHRASGSLSATAVNAVCVLTQADLFGSGDLAGGDPFALARGVADRIATEHPTDFSAVVPVSGLLAQTARTGLVTEQLARTLRELASADPVLLQLWRQIGTPEGIGDAEMTGLWEALGPYGVVAGRSVAPEGAAALRTWLGSTSGVDELDTAIQRQLLPRAHLIKAIRALSVAATLVPGLPDHEDARARLETALLDPALHPLAELRALRLLGAHAPASPLVPRLEAVVDDPDGVVRGASGAADGLRRAAAYATGEATRSVVPAEIEAARVLARSYQLLARRVAGSPS</sequence>
<comment type="caution">
    <text evidence="2">The sequence shown here is derived from an EMBL/GenBank/DDBJ whole genome shotgun (WGS) entry which is preliminary data.</text>
</comment>
<dbReference type="InterPro" id="IPR045063">
    <property type="entry name" value="Dynamin_N"/>
</dbReference>
<evidence type="ECO:0000259" key="1">
    <source>
        <dbReference type="Pfam" id="PF00350"/>
    </source>
</evidence>
<name>A0A6P0HF26_9ACTN</name>
<dbReference type="GO" id="GO:0005525">
    <property type="term" value="F:GTP binding"/>
    <property type="evidence" value="ECO:0007669"/>
    <property type="project" value="InterPro"/>
</dbReference>
<dbReference type="PANTHER" id="PTHR42698:SF1">
    <property type="entry name" value="GTPASE ERA, MITOCHONDRIAL"/>
    <property type="match status" value="1"/>
</dbReference>
<accession>A0A6P0HF26</accession>
<reference evidence="2 3" key="1">
    <citation type="journal article" date="2014" name="Int. J. Syst. Evol. Microbiol.">
        <title>Nocardioides zeae sp. nov., isolated from the stem of Zea mays.</title>
        <authorList>
            <person name="Glaeser S.P."/>
            <person name="McInroy J.A."/>
            <person name="Busse H.J."/>
            <person name="Kampfer P."/>
        </authorList>
    </citation>
    <scope>NUCLEOTIDE SEQUENCE [LARGE SCALE GENOMIC DNA]</scope>
    <source>
        <strain evidence="2 3">JCM 30728</strain>
    </source>
</reference>
<evidence type="ECO:0000313" key="3">
    <source>
        <dbReference type="Proteomes" id="UP000468687"/>
    </source>
</evidence>
<dbReference type="RefSeq" id="WP_163770252.1">
    <property type="nucleotide sequence ID" value="NZ_JAAGXA010000001.1"/>
</dbReference>
<dbReference type="GO" id="GO:0019843">
    <property type="term" value="F:rRNA binding"/>
    <property type="evidence" value="ECO:0007669"/>
    <property type="project" value="TreeGrafter"/>
</dbReference>
<protein>
    <submittedName>
        <fullName evidence="2">GTPase</fullName>
    </submittedName>
</protein>